<organism evidence="1 2">
    <name type="scientific">Paenibacillus terrae (strain HPL-003)</name>
    <dbReference type="NCBI Taxonomy" id="985665"/>
    <lineage>
        <taxon>Bacteria</taxon>
        <taxon>Bacillati</taxon>
        <taxon>Bacillota</taxon>
        <taxon>Bacilli</taxon>
        <taxon>Bacillales</taxon>
        <taxon>Paenibacillaceae</taxon>
        <taxon>Paenibacillus</taxon>
    </lineage>
</organism>
<dbReference type="Proteomes" id="UP000005876">
    <property type="component" value="Chromosome"/>
</dbReference>
<reference evidence="2" key="1">
    <citation type="submission" date="2011-11" db="EMBL/GenBank/DDBJ databases">
        <title>Complete sequence of Paenibacillus terrae HPL-003.</title>
        <authorList>
            <person name="Shin S.H."/>
            <person name="Kim S."/>
            <person name="Kim J.Y."/>
        </authorList>
    </citation>
    <scope>NUCLEOTIDE SEQUENCE [LARGE SCALE GENOMIC DNA]</scope>
    <source>
        <strain evidence="2">HPL-003</strain>
    </source>
</reference>
<name>G7W4S7_PAETH</name>
<dbReference type="STRING" id="985665.HPL003_18675"/>
<evidence type="ECO:0000313" key="1">
    <source>
        <dbReference type="EMBL" id="AET60477.1"/>
    </source>
</evidence>
<dbReference type="AlphaFoldDB" id="G7W4S7"/>
<accession>G7W4S7</accession>
<dbReference type="eggNOG" id="ENOG50345FB">
    <property type="taxonomic scope" value="Bacteria"/>
</dbReference>
<reference evidence="1 2" key="3">
    <citation type="journal article" date="2012" name="J. Bacteriol.">
        <title>Genome Sequence of Paenibacillus terrae HPL-003, a Xylanase-Producing Bacterium Isolated from Soil Found in Forest Residue.</title>
        <authorList>
            <person name="Shin S.H."/>
            <person name="Kim S."/>
            <person name="Kim J.Y."/>
            <person name="Song H.Y."/>
            <person name="Cho S.J."/>
            <person name="Kim D.R."/>
            <person name="Lee K.I."/>
            <person name="Lim H.K."/>
            <person name="Park N.J."/>
            <person name="Hwang I.T."/>
            <person name="Yang K.S."/>
        </authorList>
    </citation>
    <scope>NUCLEOTIDE SEQUENCE [LARGE SCALE GENOMIC DNA]</scope>
    <source>
        <strain evidence="1 2">HPL-003</strain>
    </source>
</reference>
<proteinExistence type="predicted"/>
<dbReference type="HOGENOM" id="CLU_196763_0_0_9"/>
<sequence>MIFVRTLITFQNKRIPVYFNQENKQPVQKTLKLLSNTLENKISRGKRALQKCLNSLISIEIVGCEAILHSVSENDSLALSLY</sequence>
<dbReference type="KEGG" id="pta:HPL003_18675"/>
<evidence type="ECO:0000313" key="2">
    <source>
        <dbReference type="Proteomes" id="UP000005876"/>
    </source>
</evidence>
<gene>
    <name evidence="1" type="ordered locus">HPL003_18675</name>
</gene>
<protein>
    <submittedName>
        <fullName evidence="1">Uncharacterized protein</fullName>
    </submittedName>
</protein>
<reference key="2">
    <citation type="submission" date="2011-11" db="EMBL/GenBank/DDBJ databases">
        <authorList>
            <person name="Shin S.H."/>
            <person name="Kim S."/>
            <person name="Kim J.Y."/>
        </authorList>
    </citation>
    <scope>NUCLEOTIDE SEQUENCE</scope>
    <source>
        <strain>HPL-003</strain>
    </source>
</reference>
<dbReference type="EMBL" id="CP003107">
    <property type="protein sequence ID" value="AET60477.1"/>
    <property type="molecule type" value="Genomic_DNA"/>
</dbReference>